<proteinExistence type="inferred from homology"/>
<evidence type="ECO:0000259" key="10">
    <source>
        <dbReference type="Pfam" id="PF08501"/>
    </source>
</evidence>
<evidence type="ECO:0000256" key="5">
    <source>
        <dbReference type="ARBA" id="ARBA00023002"/>
    </source>
</evidence>
<dbReference type="SUPFAM" id="SSF51735">
    <property type="entry name" value="NAD(P)-binding Rossmann-fold domains"/>
    <property type="match status" value="1"/>
</dbReference>
<dbReference type="InterPro" id="IPR013708">
    <property type="entry name" value="Shikimate_DH-bd_N"/>
</dbReference>
<feature type="binding site" evidence="8">
    <location>
        <begin position="158"/>
        <end position="163"/>
    </location>
    <ligand>
        <name>NADP(+)</name>
        <dbReference type="ChEBI" id="CHEBI:58349"/>
    </ligand>
</feature>
<dbReference type="InterPro" id="IPR046346">
    <property type="entry name" value="Aminoacid_DH-like_N_sf"/>
</dbReference>
<comment type="pathway">
    <text evidence="1 8">Metabolic intermediate biosynthesis; chorismate biosynthesis; chorismate from D-erythrose 4-phosphate and phosphoenolpyruvate: step 4/7.</text>
</comment>
<sequence length="278" mass="31461">MNIENFIKKKKYIALFGNPVDHSLSPIIHSNFSKEININYNYNSFLCTKSNFFTKVIKFLRNGGLGCNITVPFKKKSFIIPNKYTKIAKISGSINTLIKLSDYNILGDNTDGIGLIFDLKRLQYIKKRSQILLLGSGGAAYSIIYHLLQEKCSVCVLNRTISKAVKLVNRFKIFGNISLFSTDTCINNFDLIINVTSCGLYNKSPDFPKNLVFPHTRCYDVSYSKTRILTPFLLLCKSLGSKYISDGLGMLVAQAAYSCFSWFNVLPNIKKNIDLLYK</sequence>
<organism evidence="11 12">
    <name type="scientific">Buchnera aphidicola</name>
    <name type="common">Cinara kochiana kochiana</name>
    <dbReference type="NCBI Taxonomy" id="2518976"/>
    <lineage>
        <taxon>Bacteria</taxon>
        <taxon>Pseudomonadati</taxon>
        <taxon>Pseudomonadota</taxon>
        <taxon>Gammaproteobacteria</taxon>
        <taxon>Enterobacterales</taxon>
        <taxon>Erwiniaceae</taxon>
        <taxon>Buchnera</taxon>
    </lineage>
</organism>
<feature type="binding site" evidence="8">
    <location>
        <position position="95"/>
    </location>
    <ligand>
        <name>shikimate</name>
        <dbReference type="ChEBI" id="CHEBI:36208"/>
    </ligand>
</feature>
<feature type="binding site" evidence="8">
    <location>
        <position position="223"/>
    </location>
    <ligand>
        <name>shikimate</name>
        <dbReference type="ChEBI" id="CHEBI:36208"/>
    </ligand>
</feature>
<dbReference type="InterPro" id="IPR006151">
    <property type="entry name" value="Shikm_DH/Glu-tRNA_Rdtase"/>
</dbReference>
<dbReference type="CDD" id="cd01065">
    <property type="entry name" value="NAD_bind_Shikimate_DH"/>
    <property type="match status" value="1"/>
</dbReference>
<accession>A0A451D5U0</accession>
<feature type="domain" description="Shikimate dehydrogenase substrate binding N-terminal" evidence="10">
    <location>
        <begin position="15"/>
        <end position="97"/>
    </location>
</feature>
<dbReference type="GO" id="GO:0019632">
    <property type="term" value="P:shikimate metabolic process"/>
    <property type="evidence" value="ECO:0007669"/>
    <property type="project" value="InterPro"/>
</dbReference>
<dbReference type="InterPro" id="IPR036291">
    <property type="entry name" value="NAD(P)-bd_dom_sf"/>
</dbReference>
<evidence type="ECO:0000256" key="7">
    <source>
        <dbReference type="ARBA" id="ARBA00049442"/>
    </source>
</evidence>
<dbReference type="NCBIfam" id="NF001310">
    <property type="entry name" value="PRK00258.1-2"/>
    <property type="match status" value="1"/>
</dbReference>
<dbReference type="EC" id="1.1.1.25" evidence="2 8"/>
<dbReference type="PANTHER" id="PTHR21089">
    <property type="entry name" value="SHIKIMATE DEHYDROGENASE"/>
    <property type="match status" value="1"/>
</dbReference>
<evidence type="ECO:0000256" key="3">
    <source>
        <dbReference type="ARBA" id="ARBA00022605"/>
    </source>
</evidence>
<evidence type="ECO:0000313" key="11">
    <source>
        <dbReference type="EMBL" id="VFP81219.1"/>
    </source>
</evidence>
<dbReference type="InterPro" id="IPR011342">
    <property type="entry name" value="Shikimate_DH"/>
</dbReference>
<dbReference type="UniPathway" id="UPA00053">
    <property type="reaction ID" value="UER00087"/>
</dbReference>
<dbReference type="HAMAP" id="MF_00222">
    <property type="entry name" value="Shikimate_DH_AroE"/>
    <property type="match status" value="1"/>
</dbReference>
<dbReference type="Pfam" id="PF01488">
    <property type="entry name" value="Shikimate_DH"/>
    <property type="match status" value="1"/>
</dbReference>
<comment type="caution">
    <text evidence="8">Lacks conserved residue(s) required for the propagation of feature annotation.</text>
</comment>
<dbReference type="Proteomes" id="UP000294380">
    <property type="component" value="Chromosome"/>
</dbReference>
<feature type="active site" description="Proton acceptor" evidence="8">
    <location>
        <position position="74"/>
    </location>
</feature>
<keyword evidence="5 8" id="KW-0560">Oxidoreductase</keyword>
<reference evidence="11 12" key="1">
    <citation type="submission" date="2019-02" db="EMBL/GenBank/DDBJ databases">
        <authorList>
            <person name="Manzano-Marin A."/>
            <person name="Manzano-Marin A."/>
        </authorList>
    </citation>
    <scope>NUCLEOTIDE SEQUENCE [LARGE SCALE GENOMIC DNA]</scope>
    <source>
        <strain evidence="11 12">BuCikochiana</strain>
    </source>
</reference>
<dbReference type="GO" id="GO:0009423">
    <property type="term" value="P:chorismate biosynthetic process"/>
    <property type="evidence" value="ECO:0007669"/>
    <property type="project" value="UniProtKB-UniRule"/>
</dbReference>
<comment type="function">
    <text evidence="8">Involved in the biosynthesis of the chorismate, which leads to the biosynthesis of aromatic amino acids. Catalyzes the reversible NADPH linked reduction of 3-dehydroshikimate (DHSA) to yield shikimate (SA).</text>
</comment>
<comment type="catalytic activity">
    <reaction evidence="7 8">
        <text>shikimate + NADP(+) = 3-dehydroshikimate + NADPH + H(+)</text>
        <dbReference type="Rhea" id="RHEA:17737"/>
        <dbReference type="ChEBI" id="CHEBI:15378"/>
        <dbReference type="ChEBI" id="CHEBI:16630"/>
        <dbReference type="ChEBI" id="CHEBI:36208"/>
        <dbReference type="ChEBI" id="CHEBI:57783"/>
        <dbReference type="ChEBI" id="CHEBI:58349"/>
        <dbReference type="EC" id="1.1.1.25"/>
    </reaction>
</comment>
<evidence type="ECO:0000256" key="4">
    <source>
        <dbReference type="ARBA" id="ARBA00022857"/>
    </source>
</evidence>
<feature type="binding site" evidence="8">
    <location>
        <begin position="135"/>
        <end position="139"/>
    </location>
    <ligand>
        <name>NADP(+)</name>
        <dbReference type="ChEBI" id="CHEBI:58349"/>
    </ligand>
</feature>
<dbReference type="Gene3D" id="3.40.50.720">
    <property type="entry name" value="NAD(P)-binding Rossmann-like Domain"/>
    <property type="match status" value="1"/>
</dbReference>
<dbReference type="InterPro" id="IPR022893">
    <property type="entry name" value="Shikimate_DH_fam"/>
</dbReference>
<dbReference type="SUPFAM" id="SSF53223">
    <property type="entry name" value="Aminoacid dehydrogenase-like, N-terminal domain"/>
    <property type="match status" value="1"/>
</dbReference>
<dbReference type="GO" id="GO:0009073">
    <property type="term" value="P:aromatic amino acid family biosynthetic process"/>
    <property type="evidence" value="ECO:0007669"/>
    <property type="project" value="UniProtKB-KW"/>
</dbReference>
<evidence type="ECO:0000259" key="9">
    <source>
        <dbReference type="Pfam" id="PF01488"/>
    </source>
</evidence>
<dbReference type="GO" id="GO:0050661">
    <property type="term" value="F:NADP binding"/>
    <property type="evidence" value="ECO:0007669"/>
    <property type="project" value="InterPro"/>
</dbReference>
<keyword evidence="3 8" id="KW-0028">Amino-acid biosynthesis</keyword>
<feature type="binding site" evidence="8">
    <location>
        <position position="221"/>
    </location>
    <ligand>
        <name>NADP(+)</name>
        <dbReference type="ChEBI" id="CHEBI:58349"/>
    </ligand>
</feature>
<keyword evidence="4 8" id="KW-0521">NADP</keyword>
<evidence type="ECO:0000256" key="8">
    <source>
        <dbReference type="HAMAP-Rule" id="MF_00222"/>
    </source>
</evidence>
<dbReference type="GO" id="GO:0004764">
    <property type="term" value="F:shikimate 3-dehydrogenase (NADP+) activity"/>
    <property type="evidence" value="ECO:0007669"/>
    <property type="project" value="UniProtKB-UniRule"/>
</dbReference>
<comment type="subunit">
    <text evidence="8">Homodimer.</text>
</comment>
<gene>
    <name evidence="8 11" type="primary">aroE</name>
    <name evidence="11" type="ORF">BUCIKOCA2762_320</name>
</gene>
<evidence type="ECO:0000256" key="2">
    <source>
        <dbReference type="ARBA" id="ARBA00012962"/>
    </source>
</evidence>
<comment type="similarity">
    <text evidence="8">Belongs to the shikimate dehydrogenase family.</text>
</comment>
<feature type="binding site" evidence="8">
    <location>
        <position position="70"/>
    </location>
    <ligand>
        <name>shikimate</name>
        <dbReference type="ChEBI" id="CHEBI:36208"/>
    </ligand>
</feature>
<dbReference type="Pfam" id="PF08501">
    <property type="entry name" value="Shikimate_dh_N"/>
    <property type="match status" value="1"/>
</dbReference>
<evidence type="ECO:0000256" key="1">
    <source>
        <dbReference type="ARBA" id="ARBA00004871"/>
    </source>
</evidence>
<dbReference type="NCBIfam" id="TIGR00507">
    <property type="entry name" value="aroE"/>
    <property type="match status" value="1"/>
</dbReference>
<feature type="binding site" evidence="8">
    <location>
        <position position="247"/>
    </location>
    <ligand>
        <name>NADP(+)</name>
        <dbReference type="ChEBI" id="CHEBI:58349"/>
    </ligand>
</feature>
<feature type="binding site" evidence="8">
    <location>
        <position position="254"/>
    </location>
    <ligand>
        <name>shikimate</name>
        <dbReference type="ChEBI" id="CHEBI:36208"/>
    </ligand>
</feature>
<dbReference type="AlphaFoldDB" id="A0A451D5U0"/>
<keyword evidence="6 8" id="KW-0057">Aromatic amino acid biosynthesis</keyword>
<feature type="binding site" evidence="8">
    <location>
        <begin position="23"/>
        <end position="25"/>
    </location>
    <ligand>
        <name>shikimate</name>
        <dbReference type="ChEBI" id="CHEBI:36208"/>
    </ligand>
</feature>
<protein>
    <recommendedName>
        <fullName evidence="2 8">Shikimate dehydrogenase (NADP(+))</fullName>
        <shortName evidence="8">SDH</shortName>
        <ecNumber evidence="2 8">1.1.1.25</ecNumber>
    </recommendedName>
</protein>
<evidence type="ECO:0000256" key="6">
    <source>
        <dbReference type="ARBA" id="ARBA00023141"/>
    </source>
</evidence>
<dbReference type="PANTHER" id="PTHR21089:SF1">
    <property type="entry name" value="BIFUNCTIONAL 3-DEHYDROQUINATE DEHYDRATASE_SHIKIMATE DEHYDROGENASE, CHLOROPLASTIC"/>
    <property type="match status" value="1"/>
</dbReference>
<name>A0A451D5U0_9GAMM</name>
<dbReference type="GO" id="GO:0005829">
    <property type="term" value="C:cytosol"/>
    <property type="evidence" value="ECO:0007669"/>
    <property type="project" value="TreeGrafter"/>
</dbReference>
<dbReference type="EMBL" id="LR217707">
    <property type="protein sequence ID" value="VFP81219.1"/>
    <property type="molecule type" value="Genomic_DNA"/>
</dbReference>
<dbReference type="Gene3D" id="3.40.50.10860">
    <property type="entry name" value="Leucine Dehydrogenase, chain A, domain 1"/>
    <property type="match status" value="1"/>
</dbReference>
<dbReference type="GO" id="GO:0008652">
    <property type="term" value="P:amino acid biosynthetic process"/>
    <property type="evidence" value="ECO:0007669"/>
    <property type="project" value="UniProtKB-KW"/>
</dbReference>
<feature type="domain" description="Quinate/shikimate 5-dehydrogenase/glutamyl-tRNA reductase" evidence="9">
    <location>
        <begin position="127"/>
        <end position="197"/>
    </location>
</feature>
<evidence type="ECO:0000313" key="12">
    <source>
        <dbReference type="Proteomes" id="UP000294380"/>
    </source>
</evidence>
<feature type="binding site" evidence="8">
    <location>
        <position position="111"/>
    </location>
    <ligand>
        <name>shikimate</name>
        <dbReference type="ChEBI" id="CHEBI:36208"/>
    </ligand>
</feature>